<dbReference type="RefSeq" id="WP_216415777.1">
    <property type="nucleotide sequence ID" value="NZ_JAHLQK010000002.1"/>
</dbReference>
<sequence length="54" mass="6220">MKEKQTKSTVDKNFFKALNYEIAGEVGAIDNEDMLNNRKLISDQNKESQSKNKK</sequence>
<accession>A0ABS6G154</accession>
<protein>
    <submittedName>
        <fullName evidence="1">Uncharacterized protein</fullName>
    </submittedName>
</protein>
<dbReference type="Proteomes" id="UP000779508">
    <property type="component" value="Unassembled WGS sequence"/>
</dbReference>
<proteinExistence type="predicted"/>
<dbReference type="EMBL" id="JAHLQK010000002">
    <property type="protein sequence ID" value="MBU5676224.1"/>
    <property type="molecule type" value="Genomic_DNA"/>
</dbReference>
<name>A0ABS6G154_9FIRM</name>
<gene>
    <name evidence="1" type="ORF">KQI88_07325</name>
</gene>
<evidence type="ECO:0000313" key="2">
    <source>
        <dbReference type="Proteomes" id="UP000779508"/>
    </source>
</evidence>
<comment type="caution">
    <text evidence="1">The sequence shown here is derived from an EMBL/GenBank/DDBJ whole genome shotgun (WGS) entry which is preliminary data.</text>
</comment>
<evidence type="ECO:0000313" key="1">
    <source>
        <dbReference type="EMBL" id="MBU5676224.1"/>
    </source>
</evidence>
<keyword evidence="2" id="KW-1185">Reference proteome</keyword>
<organism evidence="1 2">
    <name type="scientific">Alkaliphilus flagellatus</name>
    <dbReference type="NCBI Taxonomy" id="2841507"/>
    <lineage>
        <taxon>Bacteria</taxon>
        <taxon>Bacillati</taxon>
        <taxon>Bacillota</taxon>
        <taxon>Clostridia</taxon>
        <taxon>Peptostreptococcales</taxon>
        <taxon>Natronincolaceae</taxon>
        <taxon>Alkaliphilus</taxon>
    </lineage>
</organism>
<reference evidence="1 2" key="1">
    <citation type="submission" date="2021-06" db="EMBL/GenBank/DDBJ databases">
        <authorList>
            <person name="Sun Q."/>
            <person name="Li D."/>
        </authorList>
    </citation>
    <scope>NUCLEOTIDE SEQUENCE [LARGE SCALE GENOMIC DNA]</scope>
    <source>
        <strain evidence="1 2">MSJ-5</strain>
    </source>
</reference>